<protein>
    <submittedName>
        <fullName evidence="1">Uncharacterized protein</fullName>
    </submittedName>
</protein>
<proteinExistence type="evidence at transcript level"/>
<name>W8BRI2_CERCA</name>
<evidence type="ECO:0000313" key="1">
    <source>
        <dbReference type="EMBL" id="JAC01743.1"/>
    </source>
</evidence>
<sequence length="137" mass="15481">MCVRARHWWAYNCNVHSVWIEEIRLMRYWNASSRTKTMQAKKATPTLSRKQTDRHIETLRDRKNAINACLTDTVAIAAGAANDTLATSTVCLNNQTPDLVFATAYILSAPAHSHPPHFQVIGLFLLVCCRRTRSNAL</sequence>
<dbReference type="EMBL" id="GAMC01004813">
    <property type="protein sequence ID" value="JAC01743.1"/>
    <property type="molecule type" value="mRNA"/>
</dbReference>
<reference evidence="1" key="1">
    <citation type="submission" date="2013-07" db="EMBL/GenBank/DDBJ databases">
        <authorList>
            <person name="Geib S."/>
        </authorList>
    </citation>
    <scope>NUCLEOTIDE SEQUENCE</scope>
</reference>
<dbReference type="AlphaFoldDB" id="W8BRI2"/>
<organism evidence="1">
    <name type="scientific">Ceratitis capitata</name>
    <name type="common">Mediterranean fruit fly</name>
    <name type="synonym">Tephritis capitata</name>
    <dbReference type="NCBI Taxonomy" id="7213"/>
    <lineage>
        <taxon>Eukaryota</taxon>
        <taxon>Metazoa</taxon>
        <taxon>Ecdysozoa</taxon>
        <taxon>Arthropoda</taxon>
        <taxon>Hexapoda</taxon>
        <taxon>Insecta</taxon>
        <taxon>Pterygota</taxon>
        <taxon>Neoptera</taxon>
        <taxon>Endopterygota</taxon>
        <taxon>Diptera</taxon>
        <taxon>Brachycera</taxon>
        <taxon>Muscomorpha</taxon>
        <taxon>Tephritoidea</taxon>
        <taxon>Tephritidae</taxon>
        <taxon>Ceratitis</taxon>
        <taxon>Ceratitis</taxon>
    </lineage>
</organism>
<reference evidence="1" key="2">
    <citation type="journal article" date="2014" name="BMC Genomics">
        <title>A genomic perspective to assessing quality of mass-reared SIT flies used in Mediterranean fruit fly (Ceratitis capitata) eradication in California.</title>
        <authorList>
            <person name="Calla B."/>
            <person name="Hall B."/>
            <person name="Hou S."/>
            <person name="Geib S.M."/>
        </authorList>
    </citation>
    <scope>NUCLEOTIDE SEQUENCE</scope>
</reference>
<accession>W8BRI2</accession>